<evidence type="ECO:0000259" key="2">
    <source>
        <dbReference type="Pfam" id="PF00557"/>
    </source>
</evidence>
<dbReference type="EMBL" id="JACHGI010000019">
    <property type="protein sequence ID" value="MBB6469868.1"/>
    <property type="molecule type" value="Genomic_DNA"/>
</dbReference>
<comment type="caution">
    <text evidence="4">The sequence shown here is derived from an EMBL/GenBank/DDBJ whole genome shotgun (WGS) entry which is preliminary data.</text>
</comment>
<feature type="coiled-coil region" evidence="1">
    <location>
        <begin position="178"/>
        <end position="205"/>
    </location>
</feature>
<protein>
    <submittedName>
        <fullName evidence="4">Xaa-Pro aminopeptidase</fullName>
    </submittedName>
</protein>
<keyword evidence="1" id="KW-0175">Coiled coil</keyword>
<organism evidence="4 5">
    <name type="scientific">Aminobacter carboxidus</name>
    <dbReference type="NCBI Taxonomy" id="376165"/>
    <lineage>
        <taxon>Bacteria</taxon>
        <taxon>Pseudomonadati</taxon>
        <taxon>Pseudomonadota</taxon>
        <taxon>Alphaproteobacteria</taxon>
        <taxon>Hyphomicrobiales</taxon>
        <taxon>Phyllobacteriaceae</taxon>
        <taxon>Aminobacter</taxon>
    </lineage>
</organism>
<dbReference type="Pfam" id="PF01321">
    <property type="entry name" value="Creatinase_N"/>
    <property type="match status" value="1"/>
</dbReference>
<keyword evidence="4" id="KW-0378">Hydrolase</keyword>
<sequence length="413" mass="44924">MLYNRDRATKYMQEAGISAIIATAPKSITYFSGYSWPLESSMRQYMFTPEASSELMFPGFVLIPVEGEPTLILGSRFAMNSDDVWIQDVRLFGDNFPFDLSMTPTGLDGMIGKVMRGNSYKTPVDALVAVMRERGLADGRRIGVEIEGMGDGGRLALANELPGATLLDCTKLIRLVRMVKTDAEINRMRKAIEIAERAAIAAIEQAQPNGTLEAIEREYRVRLGEHCADFAAVQLAAGGVGLTTQPTYAPSGGEVVFTDWCAIYRNYWADIGMSFMFEAPPELVRKKDAALKACVAAGGRTLQPGVKASEVFRAMCEALSEGGIEGNEPQGHGIGLDVREYPIIVPDREGRIVDDCVDVSADFPLEANMVINLEIGHFLPGIGAIQNEQSFIVRPGGGELLIPYSRRSPVLAG</sequence>
<dbReference type="Gene3D" id="3.90.230.10">
    <property type="entry name" value="Creatinase/methionine aminopeptidase superfamily"/>
    <property type="match status" value="1"/>
</dbReference>
<dbReference type="SUPFAM" id="SSF53092">
    <property type="entry name" value="Creatinase/prolidase N-terminal domain"/>
    <property type="match status" value="1"/>
</dbReference>
<dbReference type="Proteomes" id="UP000532373">
    <property type="component" value="Unassembled WGS sequence"/>
</dbReference>
<evidence type="ECO:0000313" key="4">
    <source>
        <dbReference type="EMBL" id="MBB6469868.1"/>
    </source>
</evidence>
<dbReference type="InterPro" id="IPR050659">
    <property type="entry name" value="Peptidase_M24B"/>
</dbReference>
<dbReference type="InterPro" id="IPR000587">
    <property type="entry name" value="Creatinase_N"/>
</dbReference>
<evidence type="ECO:0000313" key="5">
    <source>
        <dbReference type="Proteomes" id="UP000532373"/>
    </source>
</evidence>
<dbReference type="AlphaFoldDB" id="A0A8E2BF70"/>
<keyword evidence="4" id="KW-0645">Protease</keyword>
<dbReference type="GO" id="GO:0004177">
    <property type="term" value="F:aminopeptidase activity"/>
    <property type="evidence" value="ECO:0007669"/>
    <property type="project" value="UniProtKB-KW"/>
</dbReference>
<keyword evidence="4" id="KW-0031">Aminopeptidase</keyword>
<evidence type="ECO:0000256" key="1">
    <source>
        <dbReference type="SAM" id="Coils"/>
    </source>
</evidence>
<dbReference type="InterPro" id="IPR000994">
    <property type="entry name" value="Pept_M24"/>
</dbReference>
<feature type="domain" description="Peptidase M24" evidence="2">
    <location>
        <begin position="187"/>
        <end position="394"/>
    </location>
</feature>
<name>A0A8E2BF70_9HYPH</name>
<proteinExistence type="predicted"/>
<dbReference type="RefSeq" id="WP_184773582.1">
    <property type="nucleotide sequence ID" value="NZ_JACHGI010000019.1"/>
</dbReference>
<accession>A0A8E2BF70</accession>
<dbReference type="InterPro" id="IPR029149">
    <property type="entry name" value="Creatin/AminoP/Spt16_N"/>
</dbReference>
<feature type="domain" description="Creatinase N-terminal" evidence="3">
    <location>
        <begin position="6"/>
        <end position="179"/>
    </location>
</feature>
<dbReference type="Pfam" id="PF00557">
    <property type="entry name" value="Peptidase_M24"/>
    <property type="match status" value="1"/>
</dbReference>
<dbReference type="InterPro" id="IPR036005">
    <property type="entry name" value="Creatinase/aminopeptidase-like"/>
</dbReference>
<evidence type="ECO:0000259" key="3">
    <source>
        <dbReference type="Pfam" id="PF01321"/>
    </source>
</evidence>
<dbReference type="PANTHER" id="PTHR46112:SF2">
    <property type="entry name" value="XAA-PRO AMINOPEPTIDASE P-RELATED"/>
    <property type="match status" value="1"/>
</dbReference>
<dbReference type="SUPFAM" id="SSF55920">
    <property type="entry name" value="Creatinase/aminopeptidase"/>
    <property type="match status" value="1"/>
</dbReference>
<dbReference type="CDD" id="cd01066">
    <property type="entry name" value="APP_MetAP"/>
    <property type="match status" value="1"/>
</dbReference>
<gene>
    <name evidence="4" type="ORF">HNQ96_005762</name>
</gene>
<dbReference type="PANTHER" id="PTHR46112">
    <property type="entry name" value="AMINOPEPTIDASE"/>
    <property type="match status" value="1"/>
</dbReference>
<reference evidence="4 5" key="1">
    <citation type="submission" date="2020-08" db="EMBL/GenBank/DDBJ databases">
        <title>Genomic Encyclopedia of Type Strains, Phase IV (KMG-IV): sequencing the most valuable type-strain genomes for metagenomic binning, comparative biology and taxonomic classification.</title>
        <authorList>
            <person name="Goeker M."/>
        </authorList>
    </citation>
    <scope>NUCLEOTIDE SEQUENCE [LARGE SCALE GENOMIC DNA]</scope>
    <source>
        <strain evidence="4 5">DSM 17454</strain>
    </source>
</reference>
<dbReference type="Gene3D" id="3.40.350.10">
    <property type="entry name" value="Creatinase/prolidase N-terminal domain"/>
    <property type="match status" value="1"/>
</dbReference>